<dbReference type="EMBL" id="VYZN01000065">
    <property type="protein sequence ID" value="KAE9524592.1"/>
    <property type="molecule type" value="Genomic_DNA"/>
</dbReference>
<keyword evidence="3" id="KW-1185">Reference proteome</keyword>
<evidence type="ECO:0000313" key="3">
    <source>
        <dbReference type="Proteomes" id="UP000475862"/>
    </source>
</evidence>
<name>A0A6G0T264_APHGL</name>
<dbReference type="Proteomes" id="UP000475862">
    <property type="component" value="Unassembled WGS sequence"/>
</dbReference>
<sequence>MPKNPNSKLSDKGNHSEYSENEIEKEMIRSVVKRKAETELYIQPSKTIRQALHLNQGNNLKHSDIHLLRNSMYAARKKQFPTLPKNINEAINQIREMQENLLFKGEQFIYLSKDENVVILTYPKNLSVLCNPQHVFGDGTFDYCLKLFNQLYTIHIYQNHFYVPDLCVHTLNQELNIKEFHVDFEISAHNALLNLYPDCKIVACTFHLAQS</sequence>
<accession>A0A6G0T264</accession>
<gene>
    <name evidence="2" type="ORF">AGLY_014642</name>
</gene>
<dbReference type="AlphaFoldDB" id="A0A6G0T264"/>
<evidence type="ECO:0000313" key="2">
    <source>
        <dbReference type="EMBL" id="KAE9524592.1"/>
    </source>
</evidence>
<evidence type="ECO:0000256" key="1">
    <source>
        <dbReference type="SAM" id="MobiDB-lite"/>
    </source>
</evidence>
<dbReference type="OrthoDB" id="6625951at2759"/>
<evidence type="ECO:0008006" key="4">
    <source>
        <dbReference type="Google" id="ProtNLM"/>
    </source>
</evidence>
<feature type="region of interest" description="Disordered" evidence="1">
    <location>
        <begin position="1"/>
        <end position="21"/>
    </location>
</feature>
<proteinExistence type="predicted"/>
<protein>
    <recommendedName>
        <fullName evidence="4">MULE transposase domain-containing protein</fullName>
    </recommendedName>
</protein>
<reference evidence="2 3" key="1">
    <citation type="submission" date="2019-08" db="EMBL/GenBank/DDBJ databases">
        <title>The genome of the soybean aphid Biotype 1, its phylome, world population structure and adaptation to the North American continent.</title>
        <authorList>
            <person name="Giordano R."/>
            <person name="Donthu R.K."/>
            <person name="Hernandez A.G."/>
            <person name="Wright C.L."/>
            <person name="Zimin A.V."/>
        </authorList>
    </citation>
    <scope>NUCLEOTIDE SEQUENCE [LARGE SCALE GENOMIC DNA]</scope>
    <source>
        <tissue evidence="2">Whole aphids</tissue>
    </source>
</reference>
<organism evidence="2 3">
    <name type="scientific">Aphis glycines</name>
    <name type="common">Soybean aphid</name>
    <dbReference type="NCBI Taxonomy" id="307491"/>
    <lineage>
        <taxon>Eukaryota</taxon>
        <taxon>Metazoa</taxon>
        <taxon>Ecdysozoa</taxon>
        <taxon>Arthropoda</taxon>
        <taxon>Hexapoda</taxon>
        <taxon>Insecta</taxon>
        <taxon>Pterygota</taxon>
        <taxon>Neoptera</taxon>
        <taxon>Paraneoptera</taxon>
        <taxon>Hemiptera</taxon>
        <taxon>Sternorrhyncha</taxon>
        <taxon>Aphidomorpha</taxon>
        <taxon>Aphidoidea</taxon>
        <taxon>Aphididae</taxon>
        <taxon>Aphidini</taxon>
        <taxon>Aphis</taxon>
        <taxon>Aphis</taxon>
    </lineage>
</organism>
<comment type="caution">
    <text evidence="2">The sequence shown here is derived from an EMBL/GenBank/DDBJ whole genome shotgun (WGS) entry which is preliminary data.</text>
</comment>
<feature type="compositionally biased region" description="Basic and acidic residues" evidence="1">
    <location>
        <begin position="9"/>
        <end position="21"/>
    </location>
</feature>